<organism evidence="2 3">
    <name type="scientific">Goodea atripinnis</name>
    <dbReference type="NCBI Taxonomy" id="208336"/>
    <lineage>
        <taxon>Eukaryota</taxon>
        <taxon>Metazoa</taxon>
        <taxon>Chordata</taxon>
        <taxon>Craniata</taxon>
        <taxon>Vertebrata</taxon>
        <taxon>Euteleostomi</taxon>
        <taxon>Actinopterygii</taxon>
        <taxon>Neopterygii</taxon>
        <taxon>Teleostei</taxon>
        <taxon>Neoteleostei</taxon>
        <taxon>Acanthomorphata</taxon>
        <taxon>Ovalentaria</taxon>
        <taxon>Atherinomorphae</taxon>
        <taxon>Cyprinodontiformes</taxon>
        <taxon>Goodeidae</taxon>
        <taxon>Goodea</taxon>
    </lineage>
</organism>
<evidence type="ECO:0000313" key="3">
    <source>
        <dbReference type="Proteomes" id="UP001476798"/>
    </source>
</evidence>
<proteinExistence type="predicted"/>
<sequence length="101" mass="11856">MTDSRNSMRKSAHFFRFIFRRLPAGVTRATVEVAFYFLKNRFLVPLPQQPRCNSCIPRLSPHIATSHHRLMLTLLISFSFFHFGGFILAKSNFDINMHKNR</sequence>
<keyword evidence="1" id="KW-0812">Transmembrane</keyword>
<name>A0ABV0P535_9TELE</name>
<dbReference type="Proteomes" id="UP001476798">
    <property type="component" value="Unassembled WGS sequence"/>
</dbReference>
<gene>
    <name evidence="2" type="ORF">GOODEAATRI_005853</name>
</gene>
<feature type="transmembrane region" description="Helical" evidence="1">
    <location>
        <begin position="70"/>
        <end position="89"/>
    </location>
</feature>
<dbReference type="EMBL" id="JAHRIO010060241">
    <property type="protein sequence ID" value="MEQ2177657.1"/>
    <property type="molecule type" value="Genomic_DNA"/>
</dbReference>
<keyword evidence="1" id="KW-1133">Transmembrane helix</keyword>
<evidence type="ECO:0000313" key="2">
    <source>
        <dbReference type="EMBL" id="MEQ2177657.1"/>
    </source>
</evidence>
<keyword evidence="3" id="KW-1185">Reference proteome</keyword>
<evidence type="ECO:0000256" key="1">
    <source>
        <dbReference type="SAM" id="Phobius"/>
    </source>
</evidence>
<keyword evidence="1" id="KW-0472">Membrane</keyword>
<reference evidence="2 3" key="1">
    <citation type="submission" date="2021-06" db="EMBL/GenBank/DDBJ databases">
        <authorList>
            <person name="Palmer J.M."/>
        </authorList>
    </citation>
    <scope>NUCLEOTIDE SEQUENCE [LARGE SCALE GENOMIC DNA]</scope>
    <source>
        <strain evidence="2 3">GA_2019</strain>
        <tissue evidence="2">Muscle</tissue>
    </source>
</reference>
<comment type="caution">
    <text evidence="2">The sequence shown here is derived from an EMBL/GenBank/DDBJ whole genome shotgun (WGS) entry which is preliminary data.</text>
</comment>
<accession>A0ABV0P535</accession>
<protein>
    <submittedName>
        <fullName evidence="2">Uncharacterized protein</fullName>
    </submittedName>
</protein>